<dbReference type="Proteomes" id="UP000675781">
    <property type="component" value="Unassembled WGS sequence"/>
</dbReference>
<accession>A0A941ISK1</accession>
<protein>
    <submittedName>
        <fullName evidence="2">Helix-turn-helix transcriptional regulator</fullName>
    </submittedName>
</protein>
<dbReference type="AlphaFoldDB" id="A0A941ISK1"/>
<dbReference type="Gene3D" id="1.10.260.40">
    <property type="entry name" value="lambda repressor-like DNA-binding domains"/>
    <property type="match status" value="1"/>
</dbReference>
<evidence type="ECO:0000313" key="2">
    <source>
        <dbReference type="EMBL" id="MBR7833291.1"/>
    </source>
</evidence>
<feature type="domain" description="HTH cro/C1-type" evidence="1">
    <location>
        <begin position="23"/>
        <end position="77"/>
    </location>
</feature>
<gene>
    <name evidence="2" type="ORF">KDL01_08440</name>
</gene>
<keyword evidence="3" id="KW-1185">Reference proteome</keyword>
<dbReference type="PROSITE" id="PS50943">
    <property type="entry name" value="HTH_CROC1"/>
    <property type="match status" value="1"/>
</dbReference>
<evidence type="ECO:0000313" key="3">
    <source>
        <dbReference type="Proteomes" id="UP000675781"/>
    </source>
</evidence>
<dbReference type="SUPFAM" id="SSF47413">
    <property type="entry name" value="lambda repressor-like DNA-binding domains"/>
    <property type="match status" value="1"/>
</dbReference>
<dbReference type="CDD" id="cd00093">
    <property type="entry name" value="HTH_XRE"/>
    <property type="match status" value="1"/>
</dbReference>
<dbReference type="RefSeq" id="WP_212527813.1">
    <property type="nucleotide sequence ID" value="NZ_JAGSOG010000026.1"/>
</dbReference>
<evidence type="ECO:0000259" key="1">
    <source>
        <dbReference type="PROSITE" id="PS50943"/>
    </source>
</evidence>
<dbReference type="GO" id="GO:0003677">
    <property type="term" value="F:DNA binding"/>
    <property type="evidence" value="ECO:0007669"/>
    <property type="project" value="InterPro"/>
</dbReference>
<dbReference type="InterPro" id="IPR001387">
    <property type="entry name" value="Cro/C1-type_HTH"/>
</dbReference>
<comment type="caution">
    <text evidence="2">The sequence shown here is derived from an EMBL/GenBank/DDBJ whole genome shotgun (WGS) entry which is preliminary data.</text>
</comment>
<dbReference type="InterPro" id="IPR010982">
    <property type="entry name" value="Lambda_DNA-bd_dom_sf"/>
</dbReference>
<organism evidence="2 3">
    <name type="scientific">Actinospica durhamensis</name>
    <dbReference type="NCBI Taxonomy" id="1508375"/>
    <lineage>
        <taxon>Bacteria</taxon>
        <taxon>Bacillati</taxon>
        <taxon>Actinomycetota</taxon>
        <taxon>Actinomycetes</taxon>
        <taxon>Catenulisporales</taxon>
        <taxon>Actinospicaceae</taxon>
        <taxon>Actinospica</taxon>
    </lineage>
</organism>
<reference evidence="2" key="1">
    <citation type="submission" date="2021-04" db="EMBL/GenBank/DDBJ databases">
        <title>Genome based classification of Actinospica acidithermotolerans sp. nov., an actinobacterium isolated from an Indonesian hot spring.</title>
        <authorList>
            <person name="Kusuma A.B."/>
            <person name="Putra K.E."/>
            <person name="Nafisah S."/>
            <person name="Loh J."/>
            <person name="Nouioui I."/>
            <person name="Goodfellow M."/>
        </authorList>
    </citation>
    <scope>NUCLEOTIDE SEQUENCE</scope>
    <source>
        <strain evidence="2">CSCA 57</strain>
    </source>
</reference>
<dbReference type="EMBL" id="JAGSOG010000026">
    <property type="protein sequence ID" value="MBR7833291.1"/>
    <property type="molecule type" value="Genomic_DNA"/>
</dbReference>
<dbReference type="Pfam" id="PF01381">
    <property type="entry name" value="HTH_3"/>
    <property type="match status" value="1"/>
</dbReference>
<name>A0A941ISK1_9ACTN</name>
<proteinExistence type="predicted"/>
<sequence length="434" mass="47850">MKSSFNLNGRVPSPLRAIDPDRLKARRAELGISRAELAARCGVSTRMVFFYEEGRHTPTPARLERLAAALGCDLDLLTGTRRGSETLVDLRYAAGLTLERTVELLRATPVGRKLGVSTVKLSALEQGHSVRGRHWDEPETTGRLVGALATAFGVPVRMVLDAWLRIRPDEPAPALPGRRADTPAKTAIDMWQSLNDRQQIYLGEIMRDDRMTETEMWMRRAQHLPVPRAARWRKLPLTLGAPASVVGYTRLQERLRRRGVHDPGAGATVHALARRGLVKITEDSVEVAGVGEVERVLVEITRTGRAAARAGLGEPRDPGPPEHLLSEWLWRVVVRVAAAEPEGLDDDALAGRSLFYIGVGYSGRAGRRPSRGLIDSVPVKAEDGSHVLEYRWCLTPLGRRHVVEYLPAYQELYPHVEVPALGWAPGAHQCGDSP</sequence>
<dbReference type="SMART" id="SM00530">
    <property type="entry name" value="HTH_XRE"/>
    <property type="match status" value="2"/>
</dbReference>